<dbReference type="GO" id="GO:0005829">
    <property type="term" value="C:cytosol"/>
    <property type="evidence" value="ECO:0007669"/>
    <property type="project" value="TreeGrafter"/>
</dbReference>
<dbReference type="InterPro" id="IPR036812">
    <property type="entry name" value="NAD(P)_OxRdtase_dom_sf"/>
</dbReference>
<dbReference type="InterPro" id="IPR050523">
    <property type="entry name" value="AKR_Detox_Biosynth"/>
</dbReference>
<comment type="caution">
    <text evidence="2">The sequence shown here is derived from an EMBL/GenBank/DDBJ whole genome shotgun (WGS) entry which is preliminary data.</text>
</comment>
<dbReference type="RefSeq" id="WP_167951142.1">
    <property type="nucleotide sequence ID" value="NZ_BAAAPQ010000034.1"/>
</dbReference>
<dbReference type="Pfam" id="PF00248">
    <property type="entry name" value="Aldo_ket_red"/>
    <property type="match status" value="1"/>
</dbReference>
<dbReference type="Proteomes" id="UP000576792">
    <property type="component" value="Unassembled WGS sequence"/>
</dbReference>
<dbReference type="SUPFAM" id="SSF51430">
    <property type="entry name" value="NAD(P)-linked oxidoreductase"/>
    <property type="match status" value="1"/>
</dbReference>
<dbReference type="AlphaFoldDB" id="A0A846S374"/>
<accession>A0A846S374</accession>
<feature type="domain" description="NADP-dependent oxidoreductase" evidence="1">
    <location>
        <begin position="16"/>
        <end position="293"/>
    </location>
</feature>
<keyword evidence="3" id="KW-1185">Reference proteome</keyword>
<protein>
    <submittedName>
        <fullName evidence="2">Aryl-alcohol dehydrogenase-like predicted oxidoreductase</fullName>
    </submittedName>
</protein>
<dbReference type="InterPro" id="IPR023210">
    <property type="entry name" value="NADP_OxRdtase_dom"/>
</dbReference>
<reference evidence="2 3" key="1">
    <citation type="submission" date="2020-03" db="EMBL/GenBank/DDBJ databases">
        <title>Sequencing the genomes of 1000 actinobacteria strains.</title>
        <authorList>
            <person name="Klenk H.-P."/>
        </authorList>
    </citation>
    <scope>NUCLEOTIDE SEQUENCE [LARGE SCALE GENOMIC DNA]</scope>
    <source>
        <strain evidence="2 3">DSM 18964</strain>
    </source>
</reference>
<evidence type="ECO:0000313" key="2">
    <source>
        <dbReference type="EMBL" id="NJC57453.1"/>
    </source>
</evidence>
<dbReference type="PANTHER" id="PTHR43364">
    <property type="entry name" value="NADH-SPECIFIC METHYLGLYOXAL REDUCTASE-RELATED"/>
    <property type="match status" value="1"/>
</dbReference>
<name>A0A846S374_9MICO</name>
<gene>
    <name evidence="2" type="ORF">BKA07_002488</name>
</gene>
<evidence type="ECO:0000313" key="3">
    <source>
        <dbReference type="Proteomes" id="UP000576792"/>
    </source>
</evidence>
<evidence type="ECO:0000259" key="1">
    <source>
        <dbReference type="Pfam" id="PF00248"/>
    </source>
</evidence>
<organism evidence="2 3">
    <name type="scientific">Brevibacterium marinum</name>
    <dbReference type="NCBI Taxonomy" id="418643"/>
    <lineage>
        <taxon>Bacteria</taxon>
        <taxon>Bacillati</taxon>
        <taxon>Actinomycetota</taxon>
        <taxon>Actinomycetes</taxon>
        <taxon>Micrococcales</taxon>
        <taxon>Brevibacteriaceae</taxon>
        <taxon>Brevibacterium</taxon>
    </lineage>
</organism>
<dbReference type="EMBL" id="JAATJN010000001">
    <property type="protein sequence ID" value="NJC57453.1"/>
    <property type="molecule type" value="Genomic_DNA"/>
</dbReference>
<dbReference type="Gene3D" id="3.20.20.100">
    <property type="entry name" value="NADP-dependent oxidoreductase domain"/>
    <property type="match status" value="1"/>
</dbReference>
<proteinExistence type="predicted"/>
<dbReference type="PANTHER" id="PTHR43364:SF18">
    <property type="entry name" value="OXIDOREDUCTASE"/>
    <property type="match status" value="1"/>
</dbReference>
<sequence>MKQQRLGSTGLEVSDVGLGTFEWGHRVDAPVAQRLVDDFVSAGGNLVELPSSGTHAAGVVSQLRLPEQIVLIARVGVSMSEPSHIDVGLGRARILTQVDALLAATGRTHIDVLVLDVFDAEVDRAETASAIETLLTLGKVRYVGVSHHAGWQLAEMRGAGVPISCAIAEYSLLNREAEQDLLPAADYAGVGLIAGAGLGRGVLSDKYRGGTPQDSRFAGELSDYVGAYLDERSARVLAGVRKAAAALGVTTTDIALAFNRHRGVAASLVSARTPEQLAQVIGSDVELEPEIAEVLDQIS</sequence>